<dbReference type="PANTHER" id="PTHR11941:SF133">
    <property type="entry name" value="1,2-EPOXYPHENYLACETYL-COA ISOMERASE"/>
    <property type="match status" value="1"/>
</dbReference>
<dbReference type="Proteomes" id="UP000199048">
    <property type="component" value="Unassembled WGS sequence"/>
</dbReference>
<evidence type="ECO:0000256" key="1">
    <source>
        <dbReference type="ARBA" id="ARBA00005254"/>
    </source>
</evidence>
<comment type="similarity">
    <text evidence="1 2">Belongs to the enoyl-CoA hydratase/isomerase family.</text>
</comment>
<proteinExistence type="inferred from homology"/>
<dbReference type="STRING" id="582667.SAMN05192568_103444"/>
<gene>
    <name evidence="3" type="ORF">SAMN05192568_103444</name>
</gene>
<dbReference type="InterPro" id="IPR001753">
    <property type="entry name" value="Enoyl-CoA_hydra/iso"/>
</dbReference>
<organism evidence="3 4">
    <name type="scientific">Methylobacterium pseudosasicola</name>
    <dbReference type="NCBI Taxonomy" id="582667"/>
    <lineage>
        <taxon>Bacteria</taxon>
        <taxon>Pseudomonadati</taxon>
        <taxon>Pseudomonadota</taxon>
        <taxon>Alphaproteobacteria</taxon>
        <taxon>Hyphomicrobiales</taxon>
        <taxon>Methylobacteriaceae</taxon>
        <taxon>Methylobacterium</taxon>
    </lineage>
</organism>
<dbReference type="CDD" id="cd06558">
    <property type="entry name" value="crotonase-like"/>
    <property type="match status" value="1"/>
</dbReference>
<dbReference type="InterPro" id="IPR018376">
    <property type="entry name" value="Enoyl-CoA_hyd/isom_CS"/>
</dbReference>
<dbReference type="Gene3D" id="3.90.226.10">
    <property type="entry name" value="2-enoyl-CoA Hydratase, Chain A, domain 1"/>
    <property type="match status" value="1"/>
</dbReference>
<evidence type="ECO:0000313" key="3">
    <source>
        <dbReference type="EMBL" id="SFM49316.1"/>
    </source>
</evidence>
<keyword evidence="4" id="KW-1185">Reference proteome</keyword>
<dbReference type="SUPFAM" id="SSF52096">
    <property type="entry name" value="ClpP/crotonase"/>
    <property type="match status" value="1"/>
</dbReference>
<accession>A0A1I4RBA0</accession>
<dbReference type="PROSITE" id="PS00166">
    <property type="entry name" value="ENOYL_COA_HYDRATASE"/>
    <property type="match status" value="1"/>
</dbReference>
<name>A0A1I4RBA0_9HYPH</name>
<protein>
    <submittedName>
        <fullName evidence="3">2-(1,2-epoxy-1,2-dihydrophenyl)acetyl-CoA isomerase</fullName>
    </submittedName>
</protein>
<dbReference type="OrthoDB" id="9781757at2"/>
<sequence>MTLEAETRGAGGDLLFSVAEGVATITLNRPERKNAFTFPMIEAWTAALQRCRTDDAVRVVVVTGAGPAFCSGGDIVEMGERLDQPPQRRKDELYGRIQRIPLALEDLDKPVIAALNGVATGAGLDLALMCDLRYAAKSARFAETYVRVGLVPGAGGAHFLPRLVGTAKALELFFTGDFVDAEEALRIGLVNGVHDDVALMPAVEALARRIAKAPPLTLSLIKRAVYQGMRNDLRTNLDLISSHYAVITATPEHRDAVQAFIGGRSKL</sequence>
<dbReference type="Pfam" id="PF00378">
    <property type="entry name" value="ECH_1"/>
    <property type="match status" value="1"/>
</dbReference>
<dbReference type="InterPro" id="IPR029045">
    <property type="entry name" value="ClpP/crotonase-like_dom_sf"/>
</dbReference>
<dbReference type="GO" id="GO:0016853">
    <property type="term" value="F:isomerase activity"/>
    <property type="evidence" value="ECO:0007669"/>
    <property type="project" value="UniProtKB-KW"/>
</dbReference>
<evidence type="ECO:0000256" key="2">
    <source>
        <dbReference type="RuleBase" id="RU003707"/>
    </source>
</evidence>
<dbReference type="AlphaFoldDB" id="A0A1I4RBA0"/>
<dbReference type="EMBL" id="FOTK01000034">
    <property type="protein sequence ID" value="SFM49316.1"/>
    <property type="molecule type" value="Genomic_DNA"/>
</dbReference>
<dbReference type="GO" id="GO:0006635">
    <property type="term" value="P:fatty acid beta-oxidation"/>
    <property type="evidence" value="ECO:0007669"/>
    <property type="project" value="TreeGrafter"/>
</dbReference>
<dbReference type="PANTHER" id="PTHR11941">
    <property type="entry name" value="ENOYL-COA HYDRATASE-RELATED"/>
    <property type="match status" value="1"/>
</dbReference>
<keyword evidence="3" id="KW-0413">Isomerase</keyword>
<evidence type="ECO:0000313" key="4">
    <source>
        <dbReference type="Proteomes" id="UP000199048"/>
    </source>
</evidence>
<reference evidence="4" key="1">
    <citation type="submission" date="2016-10" db="EMBL/GenBank/DDBJ databases">
        <authorList>
            <person name="Varghese N."/>
            <person name="Submissions S."/>
        </authorList>
    </citation>
    <scope>NUCLEOTIDE SEQUENCE [LARGE SCALE GENOMIC DNA]</scope>
    <source>
        <strain evidence="4">BL36</strain>
    </source>
</reference>
<dbReference type="RefSeq" id="WP_092044897.1">
    <property type="nucleotide sequence ID" value="NZ_FOTK01000034.1"/>
</dbReference>